<dbReference type="InterPro" id="IPR050650">
    <property type="entry name" value="Type-II_Cytokine-TF_Rcpt"/>
</dbReference>
<evidence type="ECO:0000256" key="1">
    <source>
        <dbReference type="SAM" id="Phobius"/>
    </source>
</evidence>
<dbReference type="Gene3D" id="2.60.40.10">
    <property type="entry name" value="Immunoglobulins"/>
    <property type="match status" value="2"/>
</dbReference>
<dbReference type="GO" id="GO:0042015">
    <property type="term" value="F:interleukin-20 binding"/>
    <property type="evidence" value="ECO:0000318"/>
    <property type="project" value="GO_Central"/>
</dbReference>
<evidence type="ECO:0000256" key="2">
    <source>
        <dbReference type="SAM" id="SignalP"/>
    </source>
</evidence>
<dbReference type="GO" id="GO:0001808">
    <property type="term" value="P:negative regulation of type IV hypersensitivity"/>
    <property type="evidence" value="ECO:0007669"/>
    <property type="project" value="Ensembl"/>
</dbReference>
<protein>
    <submittedName>
        <fullName evidence="5">Interleukin 20 receptor subunit beta</fullName>
    </submittedName>
</protein>
<dbReference type="GO" id="GO:0032733">
    <property type="term" value="P:positive regulation of interleukin-10 production"/>
    <property type="evidence" value="ECO:0007669"/>
    <property type="project" value="Ensembl"/>
</dbReference>
<feature type="transmembrane region" description="Helical" evidence="1">
    <location>
        <begin position="225"/>
        <end position="249"/>
    </location>
</feature>
<dbReference type="Ensembl" id="ENSOANT00000062708.1">
    <property type="protein sequence ID" value="ENSOANP00000053600.1"/>
    <property type="gene ID" value="ENSOANG00000049139.1"/>
</dbReference>
<dbReference type="PANTHER" id="PTHR20859">
    <property type="entry name" value="INTERFERON/INTERLEUKIN RECEPTOR"/>
    <property type="match status" value="1"/>
</dbReference>
<dbReference type="FunCoup" id="A0A6I8PFI8">
    <property type="interactions" value="630"/>
</dbReference>
<evidence type="ECO:0000313" key="6">
    <source>
        <dbReference type="Proteomes" id="UP000002279"/>
    </source>
</evidence>
<feature type="domain" description="Interferon/interleukin receptor" evidence="4">
    <location>
        <begin position="133"/>
        <end position="221"/>
    </location>
</feature>
<feature type="chain" id="PRO_5026229028" evidence="2">
    <location>
        <begin position="24"/>
        <end position="311"/>
    </location>
</feature>
<organism evidence="5 6">
    <name type="scientific">Ornithorhynchus anatinus</name>
    <name type="common">Duckbill platypus</name>
    <dbReference type="NCBI Taxonomy" id="9258"/>
    <lineage>
        <taxon>Eukaryota</taxon>
        <taxon>Metazoa</taxon>
        <taxon>Chordata</taxon>
        <taxon>Craniata</taxon>
        <taxon>Vertebrata</taxon>
        <taxon>Euteleostomi</taxon>
        <taxon>Mammalia</taxon>
        <taxon>Monotremata</taxon>
        <taxon>Ornithorhynchidae</taxon>
        <taxon>Ornithorhynchus</taxon>
    </lineage>
</organism>
<keyword evidence="2" id="KW-0732">Signal</keyword>
<dbReference type="Pfam" id="PF09294">
    <property type="entry name" value="Interfer-bind"/>
    <property type="match status" value="1"/>
</dbReference>
<sequence length="311" mass="35287">MFLKGIATSLIVVILCFLIPSLAADGGLNLPAPQNLSVHSTNMKHILIWSPVTVHGKSANYSVEFQGEYERYYSGHTWIPTSWCSSISSPQCNVTDDITATVAYNLRVRATLGKKISAWSTLERFFNRNSTVLTPPKMKVCVDGYHLIVEMEDMGPSFEYQLMYWKKGHDSKVVNKTLREGGTRTHLETMESGAEYCVRAQTVVEVIERRSDFNQVDCVRVPDEFLPLTLTLVSFAGFLVTLVTLPLLVWKMNQIFRYSCCPEVVLPNTLRIKDSPQKLINCKMEEIEFCDTTVRVLSPEDLFRAWIQEAL</sequence>
<dbReference type="SUPFAM" id="SSF49265">
    <property type="entry name" value="Fibronectin type III"/>
    <property type="match status" value="2"/>
</dbReference>
<dbReference type="GO" id="GO:0160165">
    <property type="term" value="P:CD8-positive, alpha-beta T cell homeostasis"/>
    <property type="evidence" value="ECO:0007669"/>
    <property type="project" value="Ensembl"/>
</dbReference>
<dbReference type="Bgee" id="ENSOANG00000049139">
    <property type="expression patterns" value="Expressed in liver and 7 other cell types or tissues"/>
</dbReference>
<dbReference type="GO" id="GO:0002765">
    <property type="term" value="P:immune response-inhibiting signal transduction"/>
    <property type="evidence" value="ECO:0007669"/>
    <property type="project" value="Ensembl"/>
</dbReference>
<dbReference type="Proteomes" id="UP000002279">
    <property type="component" value="Chromosome 1"/>
</dbReference>
<dbReference type="FunFam" id="2.60.40.10:FF:001093">
    <property type="entry name" value="Interleukin 20 receptor subunit beta"/>
    <property type="match status" value="1"/>
</dbReference>
<name>A0A6I8PFI8_ORNAN</name>
<dbReference type="FunFam" id="2.60.40.10:FF:001006">
    <property type="entry name" value="Interleukin 20 receptor subunit beta"/>
    <property type="match status" value="1"/>
</dbReference>
<dbReference type="Pfam" id="PF01108">
    <property type="entry name" value="Tissue_fac"/>
    <property type="match status" value="1"/>
</dbReference>
<evidence type="ECO:0000313" key="5">
    <source>
        <dbReference type="Ensembl" id="ENSOANP00000053600.1"/>
    </source>
</evidence>
<dbReference type="CDD" id="cd00063">
    <property type="entry name" value="FN3"/>
    <property type="match status" value="1"/>
</dbReference>
<dbReference type="GeneTree" id="ENSGT00510000048354"/>
<keyword evidence="1" id="KW-1133">Transmembrane helix</keyword>
<feature type="domain" description="Fibronectin type-III" evidence="3">
    <location>
        <begin position="12"/>
        <end position="119"/>
    </location>
</feature>
<reference evidence="5" key="2">
    <citation type="submission" date="2025-08" db="UniProtKB">
        <authorList>
            <consortium name="Ensembl"/>
        </authorList>
    </citation>
    <scope>IDENTIFICATION</scope>
    <source>
        <strain evidence="5">Glennie</strain>
    </source>
</reference>
<evidence type="ECO:0000259" key="3">
    <source>
        <dbReference type="Pfam" id="PF01108"/>
    </source>
</evidence>
<dbReference type="InterPro" id="IPR013783">
    <property type="entry name" value="Ig-like_fold"/>
</dbReference>
<dbReference type="InterPro" id="IPR036116">
    <property type="entry name" value="FN3_sf"/>
</dbReference>
<dbReference type="GO" id="GO:0019221">
    <property type="term" value="P:cytokine-mediated signaling pathway"/>
    <property type="evidence" value="ECO:0000318"/>
    <property type="project" value="GO_Central"/>
</dbReference>
<dbReference type="GO" id="GO:0005886">
    <property type="term" value="C:plasma membrane"/>
    <property type="evidence" value="ECO:0000318"/>
    <property type="project" value="GO_Central"/>
</dbReference>
<dbReference type="PANTHER" id="PTHR20859:SF48">
    <property type="entry name" value="INTERLEUKIN-20 RECEPTOR SUBUNIT BETA"/>
    <property type="match status" value="1"/>
</dbReference>
<dbReference type="GO" id="GO:0048873">
    <property type="term" value="P:homeostasis of number of cells within a tissue"/>
    <property type="evidence" value="ECO:0007669"/>
    <property type="project" value="Ensembl"/>
</dbReference>
<gene>
    <name evidence="5" type="primary">IL20RB</name>
</gene>
<dbReference type="GO" id="GO:0002437">
    <property type="term" value="P:inflammatory response to antigenic stimulus"/>
    <property type="evidence" value="ECO:0007669"/>
    <property type="project" value="Ensembl"/>
</dbReference>
<dbReference type="GO" id="GO:0032689">
    <property type="term" value="P:negative regulation of type II interferon production"/>
    <property type="evidence" value="ECO:0007669"/>
    <property type="project" value="Ensembl"/>
</dbReference>
<proteinExistence type="predicted"/>
<dbReference type="InterPro" id="IPR015373">
    <property type="entry name" value="Interferon/interleukin_rcp_dom"/>
</dbReference>
<dbReference type="GO" id="GO:0042098">
    <property type="term" value="P:T cell proliferation"/>
    <property type="evidence" value="ECO:0007669"/>
    <property type="project" value="Ensembl"/>
</dbReference>
<dbReference type="AlphaFoldDB" id="A0A6I8PFI8"/>
<keyword evidence="6" id="KW-1185">Reference proteome</keyword>
<dbReference type="GO" id="GO:0032703">
    <property type="term" value="P:negative regulation of interleukin-2 production"/>
    <property type="evidence" value="ECO:0007669"/>
    <property type="project" value="Ensembl"/>
</dbReference>
<accession>A0A6I8PFI8</accession>
<dbReference type="OMA" id="QGEYERY"/>
<dbReference type="GO" id="GO:0042130">
    <property type="term" value="P:negative regulation of T cell proliferation"/>
    <property type="evidence" value="ECO:0007669"/>
    <property type="project" value="Ensembl"/>
</dbReference>
<keyword evidence="1" id="KW-0812">Transmembrane</keyword>
<feature type="signal peptide" evidence="2">
    <location>
        <begin position="1"/>
        <end position="23"/>
    </location>
</feature>
<reference evidence="5" key="3">
    <citation type="submission" date="2025-09" db="UniProtKB">
        <authorList>
            <consortium name="Ensembl"/>
        </authorList>
    </citation>
    <scope>IDENTIFICATION</scope>
    <source>
        <strain evidence="5">Glennie</strain>
    </source>
</reference>
<dbReference type="GO" id="GO:0004896">
    <property type="term" value="F:cytokine receptor activity"/>
    <property type="evidence" value="ECO:0000318"/>
    <property type="project" value="GO_Central"/>
</dbReference>
<dbReference type="GO" id="GO:0032753">
    <property type="term" value="P:positive regulation of interleukin-4 production"/>
    <property type="evidence" value="ECO:0007669"/>
    <property type="project" value="Ensembl"/>
</dbReference>
<keyword evidence="1" id="KW-0472">Membrane</keyword>
<evidence type="ECO:0000259" key="4">
    <source>
        <dbReference type="Pfam" id="PF09294"/>
    </source>
</evidence>
<dbReference type="InParanoid" id="A0A6I8PFI8"/>
<dbReference type="InterPro" id="IPR003961">
    <property type="entry name" value="FN3_dom"/>
</dbReference>
<reference evidence="5 6" key="1">
    <citation type="journal article" date="2008" name="Nature">
        <title>Genome analysis of the platypus reveals unique signatures of evolution.</title>
        <authorList>
            <person name="Warren W.C."/>
            <person name="Hillier L.W."/>
            <person name="Marshall Graves J.A."/>
            <person name="Birney E."/>
            <person name="Ponting C.P."/>
            <person name="Grutzner F."/>
            <person name="Belov K."/>
            <person name="Miller W."/>
            <person name="Clarke L."/>
            <person name="Chinwalla A.T."/>
            <person name="Yang S.P."/>
            <person name="Heger A."/>
            <person name="Locke D.P."/>
            <person name="Miethke P."/>
            <person name="Waters P.D."/>
            <person name="Veyrunes F."/>
            <person name="Fulton L."/>
            <person name="Fulton B."/>
            <person name="Graves T."/>
            <person name="Wallis J."/>
            <person name="Puente X.S."/>
            <person name="Lopez-Otin C."/>
            <person name="Ordonez G.R."/>
            <person name="Eichler E.E."/>
            <person name="Chen L."/>
            <person name="Cheng Z."/>
            <person name="Deakin J.E."/>
            <person name="Alsop A."/>
            <person name="Thompson K."/>
            <person name="Kirby P."/>
            <person name="Papenfuss A.T."/>
            <person name="Wakefield M.J."/>
            <person name="Olender T."/>
            <person name="Lancet D."/>
            <person name="Huttley G.A."/>
            <person name="Smit A.F."/>
            <person name="Pask A."/>
            <person name="Temple-Smith P."/>
            <person name="Batzer M.A."/>
            <person name="Walker J.A."/>
            <person name="Konkel M.K."/>
            <person name="Harris R.S."/>
            <person name="Whittington C.M."/>
            <person name="Wong E.S."/>
            <person name="Gemmell N.J."/>
            <person name="Buschiazzo E."/>
            <person name="Vargas Jentzsch I.M."/>
            <person name="Merkel A."/>
            <person name="Schmitz J."/>
            <person name="Zemann A."/>
            <person name="Churakov G."/>
            <person name="Kriegs J.O."/>
            <person name="Brosius J."/>
            <person name="Murchison E.P."/>
            <person name="Sachidanandam R."/>
            <person name="Smith C."/>
            <person name="Hannon G.J."/>
            <person name="Tsend-Ayush E."/>
            <person name="McMillan D."/>
            <person name="Attenborough R."/>
            <person name="Rens W."/>
            <person name="Ferguson-Smith M."/>
            <person name="Lefevre C.M."/>
            <person name="Sharp J.A."/>
            <person name="Nicholas K.R."/>
            <person name="Ray D.A."/>
            <person name="Kube M."/>
            <person name="Reinhardt R."/>
            <person name="Pringle T.H."/>
            <person name="Taylor J."/>
            <person name="Jones R.C."/>
            <person name="Nixon B."/>
            <person name="Dacheux J.L."/>
            <person name="Niwa H."/>
            <person name="Sekita Y."/>
            <person name="Huang X."/>
            <person name="Stark A."/>
            <person name="Kheradpour P."/>
            <person name="Kellis M."/>
            <person name="Flicek P."/>
            <person name="Chen Y."/>
            <person name="Webber C."/>
            <person name="Hardison R."/>
            <person name="Nelson J."/>
            <person name="Hallsworth-Pepin K."/>
            <person name="Delehaunty K."/>
            <person name="Markovic C."/>
            <person name="Minx P."/>
            <person name="Feng Y."/>
            <person name="Kremitzki C."/>
            <person name="Mitreva M."/>
            <person name="Glasscock J."/>
            <person name="Wylie T."/>
            <person name="Wohldmann P."/>
            <person name="Thiru P."/>
            <person name="Nhan M.N."/>
            <person name="Pohl C.S."/>
            <person name="Smith S.M."/>
            <person name="Hou S."/>
            <person name="Nefedov M."/>
            <person name="de Jong P.J."/>
            <person name="Renfree M.B."/>
            <person name="Mardis E.R."/>
            <person name="Wilson R.K."/>
        </authorList>
    </citation>
    <scope>NUCLEOTIDE SEQUENCE [LARGE SCALE GENOMIC DNA]</scope>
    <source>
        <strain evidence="5 6">Glennie</strain>
    </source>
</reference>